<dbReference type="RefSeq" id="WP_264431900.1">
    <property type="nucleotide sequence ID" value="NZ_CP081495.1"/>
</dbReference>
<evidence type="ECO:0000259" key="5">
    <source>
        <dbReference type="PROSITE" id="PS51192"/>
    </source>
</evidence>
<dbReference type="InterPro" id="IPR011545">
    <property type="entry name" value="DEAD/DEAH_box_helicase_dom"/>
</dbReference>
<protein>
    <submittedName>
        <fullName evidence="6">DEAD/DEAH box helicase</fullName>
    </submittedName>
</protein>
<keyword evidence="3 6" id="KW-0347">Helicase</keyword>
<reference evidence="6" key="1">
    <citation type="submission" date="2021-08" db="EMBL/GenBank/DDBJ databases">
        <title>Flavobacterium sp. strain CC-SYL302.</title>
        <authorList>
            <person name="Lin S.-Y."/>
            <person name="Lee T.-H."/>
            <person name="Young C.-C."/>
        </authorList>
    </citation>
    <scope>NUCLEOTIDE SEQUENCE</scope>
    <source>
        <strain evidence="6">CC-SYL302</strain>
    </source>
</reference>
<dbReference type="SMART" id="SM00487">
    <property type="entry name" value="DEXDc"/>
    <property type="match status" value="1"/>
</dbReference>
<keyword evidence="2" id="KW-0378">Hydrolase</keyword>
<dbReference type="Proteomes" id="UP001163328">
    <property type="component" value="Chromosome"/>
</dbReference>
<dbReference type="Gene3D" id="3.40.50.300">
    <property type="entry name" value="P-loop containing nucleotide triphosphate hydrolases"/>
    <property type="match status" value="1"/>
</dbReference>
<evidence type="ECO:0000313" key="7">
    <source>
        <dbReference type="Proteomes" id="UP001163328"/>
    </source>
</evidence>
<evidence type="ECO:0000256" key="3">
    <source>
        <dbReference type="ARBA" id="ARBA00022806"/>
    </source>
</evidence>
<dbReference type="EMBL" id="CP081495">
    <property type="protein sequence ID" value="UYW00298.1"/>
    <property type="molecule type" value="Genomic_DNA"/>
</dbReference>
<accession>A0ABY6LZH7</accession>
<feature type="domain" description="Helicase ATP-binding" evidence="5">
    <location>
        <begin position="30"/>
        <end position="188"/>
    </location>
</feature>
<dbReference type="Pfam" id="PF00270">
    <property type="entry name" value="DEAD"/>
    <property type="match status" value="1"/>
</dbReference>
<evidence type="ECO:0000256" key="1">
    <source>
        <dbReference type="ARBA" id="ARBA00022741"/>
    </source>
</evidence>
<dbReference type="PROSITE" id="PS51192">
    <property type="entry name" value="HELICASE_ATP_BIND_1"/>
    <property type="match status" value="1"/>
</dbReference>
<keyword evidence="7" id="KW-1185">Reference proteome</keyword>
<dbReference type="GO" id="GO:0004386">
    <property type="term" value="F:helicase activity"/>
    <property type="evidence" value="ECO:0007669"/>
    <property type="project" value="UniProtKB-KW"/>
</dbReference>
<sequence length="227" mass="26050">MKLKKINDNLQQALIEMGLTEPNEMQRETWSTIKSGSDVVVVSGPQSGKTTTMAINVCQKLQKPFEQSPRALIIVLDREKALETEAIFKEMCKHSGLRVFMTHDKTDLDDDKNQISVGIDILIGTPLRLNEMFGSAGFDVNQLKMFIIDDCDLLLKSRFEPKLIRLSDAIGKTQRLFFAQNITERLDFLADREMIEPYWFDMDADEEDEAYFDDEDFMDETSDETEA</sequence>
<dbReference type="SUPFAM" id="SSF52540">
    <property type="entry name" value="P-loop containing nucleoside triphosphate hydrolases"/>
    <property type="match status" value="1"/>
</dbReference>
<name>A0ABY6LZH7_9FLAO</name>
<proteinExistence type="predicted"/>
<dbReference type="PANTHER" id="PTHR47960">
    <property type="entry name" value="DEAD-BOX ATP-DEPENDENT RNA HELICASE 50"/>
    <property type="match status" value="1"/>
</dbReference>
<keyword evidence="1" id="KW-0547">Nucleotide-binding</keyword>
<gene>
    <name evidence="6" type="ORF">K5I29_06850</name>
</gene>
<dbReference type="InterPro" id="IPR014001">
    <property type="entry name" value="Helicase_ATP-bd"/>
</dbReference>
<evidence type="ECO:0000256" key="2">
    <source>
        <dbReference type="ARBA" id="ARBA00022801"/>
    </source>
</evidence>
<organism evidence="6 7">
    <name type="scientific">Flavobacterium agricola</name>
    <dbReference type="NCBI Taxonomy" id="2870839"/>
    <lineage>
        <taxon>Bacteria</taxon>
        <taxon>Pseudomonadati</taxon>
        <taxon>Bacteroidota</taxon>
        <taxon>Flavobacteriia</taxon>
        <taxon>Flavobacteriales</taxon>
        <taxon>Flavobacteriaceae</taxon>
        <taxon>Flavobacterium</taxon>
    </lineage>
</organism>
<dbReference type="InterPro" id="IPR027417">
    <property type="entry name" value="P-loop_NTPase"/>
</dbReference>
<evidence type="ECO:0000256" key="4">
    <source>
        <dbReference type="ARBA" id="ARBA00022840"/>
    </source>
</evidence>
<keyword evidence="4" id="KW-0067">ATP-binding</keyword>
<evidence type="ECO:0000313" key="6">
    <source>
        <dbReference type="EMBL" id="UYW00298.1"/>
    </source>
</evidence>